<gene>
    <name evidence="1" type="ORF">GMST_29660</name>
</gene>
<proteinExistence type="predicted"/>
<keyword evidence="2" id="KW-1185">Reference proteome</keyword>
<protein>
    <submittedName>
        <fullName evidence="1">Uncharacterized protein</fullName>
    </submittedName>
</protein>
<dbReference type="AlphaFoldDB" id="A0A6V8MKS8"/>
<evidence type="ECO:0000313" key="2">
    <source>
        <dbReference type="Proteomes" id="UP000556026"/>
    </source>
</evidence>
<organism evidence="1 2">
    <name type="scientific">Geomonas silvestris</name>
    <dbReference type="NCBI Taxonomy" id="2740184"/>
    <lineage>
        <taxon>Bacteria</taxon>
        <taxon>Pseudomonadati</taxon>
        <taxon>Thermodesulfobacteriota</taxon>
        <taxon>Desulfuromonadia</taxon>
        <taxon>Geobacterales</taxon>
        <taxon>Geobacteraceae</taxon>
        <taxon>Geomonas</taxon>
    </lineage>
</organism>
<evidence type="ECO:0000313" key="1">
    <source>
        <dbReference type="EMBL" id="GFO60641.1"/>
    </source>
</evidence>
<reference evidence="2" key="1">
    <citation type="submission" date="2020-06" db="EMBL/GenBank/DDBJ databases">
        <title>Draft genomic sequence of Geomonas sp. Red330.</title>
        <authorList>
            <person name="Itoh H."/>
            <person name="Zhenxing X."/>
            <person name="Ushijima N."/>
            <person name="Masuda Y."/>
            <person name="Shiratori Y."/>
            <person name="Senoo K."/>
        </authorList>
    </citation>
    <scope>NUCLEOTIDE SEQUENCE [LARGE SCALE GENOMIC DNA]</scope>
    <source>
        <strain evidence="2">Red330</strain>
    </source>
</reference>
<accession>A0A6V8MKS8</accession>
<name>A0A6V8MKS8_9BACT</name>
<comment type="caution">
    <text evidence="1">The sequence shown here is derived from an EMBL/GenBank/DDBJ whole genome shotgun (WGS) entry which is preliminary data.</text>
</comment>
<dbReference type="Proteomes" id="UP000556026">
    <property type="component" value="Unassembled WGS sequence"/>
</dbReference>
<sequence length="63" mass="7293">MIYHNELARQLQIFCPPGDPADNHAIVTALERGDNGGAILFMPEVFRWPATYHWLKERLDLML</sequence>
<dbReference type="EMBL" id="BLXX01000009">
    <property type="protein sequence ID" value="GFO60641.1"/>
    <property type="molecule type" value="Genomic_DNA"/>
</dbReference>
<dbReference type="RefSeq" id="WP_183355452.1">
    <property type="nucleotide sequence ID" value="NZ_BLXX01000009.1"/>
</dbReference>